<organism evidence="1">
    <name type="scientific">Anguilla anguilla</name>
    <name type="common">European freshwater eel</name>
    <name type="synonym">Muraena anguilla</name>
    <dbReference type="NCBI Taxonomy" id="7936"/>
    <lineage>
        <taxon>Eukaryota</taxon>
        <taxon>Metazoa</taxon>
        <taxon>Chordata</taxon>
        <taxon>Craniata</taxon>
        <taxon>Vertebrata</taxon>
        <taxon>Euteleostomi</taxon>
        <taxon>Actinopterygii</taxon>
        <taxon>Neopterygii</taxon>
        <taxon>Teleostei</taxon>
        <taxon>Anguilliformes</taxon>
        <taxon>Anguillidae</taxon>
        <taxon>Anguilla</taxon>
    </lineage>
</organism>
<name>A0A0E9XAG8_ANGAN</name>
<sequence>MWLQSLYHNNHPRKKAIISTTLYKSKYYIISQHSGTKNNNYLKDVLTILRTFSILSYSNK</sequence>
<reference evidence="1" key="2">
    <citation type="journal article" date="2015" name="Fish Shellfish Immunol.">
        <title>Early steps in the European eel (Anguilla anguilla)-Vibrio vulnificus interaction in the gills: Role of the RtxA13 toxin.</title>
        <authorList>
            <person name="Callol A."/>
            <person name="Pajuelo D."/>
            <person name="Ebbesson L."/>
            <person name="Teles M."/>
            <person name="MacKenzie S."/>
            <person name="Amaro C."/>
        </authorList>
    </citation>
    <scope>NUCLEOTIDE SEQUENCE</scope>
</reference>
<dbReference type="EMBL" id="GBXM01008948">
    <property type="protein sequence ID" value="JAH99629.1"/>
    <property type="molecule type" value="Transcribed_RNA"/>
</dbReference>
<reference evidence="1" key="1">
    <citation type="submission" date="2014-11" db="EMBL/GenBank/DDBJ databases">
        <authorList>
            <person name="Amaro Gonzalez C."/>
        </authorList>
    </citation>
    <scope>NUCLEOTIDE SEQUENCE</scope>
</reference>
<dbReference type="AlphaFoldDB" id="A0A0E9XAG8"/>
<evidence type="ECO:0000313" key="1">
    <source>
        <dbReference type="EMBL" id="JAH99629.1"/>
    </source>
</evidence>
<proteinExistence type="predicted"/>
<accession>A0A0E9XAG8</accession>
<protein>
    <submittedName>
        <fullName evidence="1">Uncharacterized protein</fullName>
    </submittedName>
</protein>